<proteinExistence type="predicted"/>
<comment type="caution">
    <text evidence="2">The sequence shown here is derived from an EMBL/GenBank/DDBJ whole genome shotgun (WGS) entry which is preliminary data.</text>
</comment>
<organism evidence="2 3">
    <name type="scientific">Phyllosticta citricarpa</name>
    <dbReference type="NCBI Taxonomy" id="55181"/>
    <lineage>
        <taxon>Eukaryota</taxon>
        <taxon>Fungi</taxon>
        <taxon>Dikarya</taxon>
        <taxon>Ascomycota</taxon>
        <taxon>Pezizomycotina</taxon>
        <taxon>Dothideomycetes</taxon>
        <taxon>Dothideomycetes incertae sedis</taxon>
        <taxon>Botryosphaeriales</taxon>
        <taxon>Phyllostictaceae</taxon>
        <taxon>Phyllosticta</taxon>
    </lineage>
</organism>
<keyword evidence="3" id="KW-1185">Reference proteome</keyword>
<sequence>MKWIMDFHRSRGTKPWAEQSNKTTEILLESIELSIRTDVYQFLAQQNPIRPELETFYLFRKHPVYCGLWKHKLEAHFHELGVSFASMWTASLYVSHLYHAVSHEKLLEKTWKDMETFIELQGETIFGGRPPESPDQYLSRFFITHGISASSLPRMLVSTSSPPKNSFQHEFTPDELKRIMEKTIVWSHDDFEVKGMRPWEVAFGLKLSRPSRSQAHRQAKDMNKTKGLQRLTVPELLRKMCNALEGEMFEMTFNYFRMHMQCWKVLQFIAKDSHQVLSAMDCFPMIDNAARLPYVAGMVFLSTMRNSNLFVAKMAPTKDPAGCAPILFVDTVNAIEAFIDNGEGAVVTGDPDEEGEDTDDDDDDETKAPAELPLNPNPIWRSNYEVYYARQRARYFAQFSPIEKLAKAGAIKSDEHSEKISRLVNALEKLGQWNSQVPRSHRDR</sequence>
<dbReference type="Proteomes" id="UP001365128">
    <property type="component" value="Unassembled WGS sequence"/>
</dbReference>
<dbReference type="EMBL" id="JBBPDW010000015">
    <property type="protein sequence ID" value="KAK7546328.1"/>
    <property type="molecule type" value="Genomic_DNA"/>
</dbReference>
<reference evidence="2 3" key="1">
    <citation type="submission" date="2024-04" db="EMBL/GenBank/DDBJ databases">
        <title>Phyllosticta paracitricarpa is synonymous to the EU quarantine fungus P. citricarpa based on phylogenomic analyses.</title>
        <authorList>
            <consortium name="Lawrence Berkeley National Laboratory"/>
            <person name="Van Ingen-Buijs V.A."/>
            <person name="Van Westerhoven A.C."/>
            <person name="Haridas S."/>
            <person name="Skiadas P."/>
            <person name="Martin F."/>
            <person name="Groenewald J.Z."/>
            <person name="Crous P.W."/>
            <person name="Seidl M.F."/>
        </authorList>
    </citation>
    <scope>NUCLEOTIDE SEQUENCE [LARGE SCALE GENOMIC DNA]</scope>
    <source>
        <strain evidence="2 3">CBS 122670</strain>
    </source>
</reference>
<name>A0ABR1MEH0_9PEZI</name>
<evidence type="ECO:0000313" key="3">
    <source>
        <dbReference type="Proteomes" id="UP001365128"/>
    </source>
</evidence>
<protein>
    <submittedName>
        <fullName evidence="2">Uncharacterized protein</fullName>
    </submittedName>
</protein>
<evidence type="ECO:0000256" key="1">
    <source>
        <dbReference type="SAM" id="MobiDB-lite"/>
    </source>
</evidence>
<feature type="compositionally biased region" description="Acidic residues" evidence="1">
    <location>
        <begin position="350"/>
        <end position="365"/>
    </location>
</feature>
<dbReference type="PANTHER" id="PTHR38795:SF1">
    <property type="entry name" value="DUF6604 DOMAIN-CONTAINING PROTEIN"/>
    <property type="match status" value="1"/>
</dbReference>
<feature type="region of interest" description="Disordered" evidence="1">
    <location>
        <begin position="344"/>
        <end position="374"/>
    </location>
</feature>
<accession>A0ABR1MEH0</accession>
<gene>
    <name evidence="2" type="ORF">IWX46DRAFT_657419</name>
</gene>
<dbReference type="PANTHER" id="PTHR38795">
    <property type="entry name" value="DUF6604 DOMAIN-CONTAINING PROTEIN"/>
    <property type="match status" value="1"/>
</dbReference>
<evidence type="ECO:0000313" key="2">
    <source>
        <dbReference type="EMBL" id="KAK7546328.1"/>
    </source>
</evidence>